<reference evidence="5" key="1">
    <citation type="submission" date="2022-11" db="EMBL/GenBank/DDBJ databases">
        <authorList>
            <person name="Petersen C."/>
        </authorList>
    </citation>
    <scope>NUCLEOTIDE SEQUENCE</scope>
    <source>
        <strain evidence="5">IBT 34128</strain>
    </source>
</reference>
<organism evidence="5 6">
    <name type="scientific">Penicillium alfredii</name>
    <dbReference type="NCBI Taxonomy" id="1506179"/>
    <lineage>
        <taxon>Eukaryota</taxon>
        <taxon>Fungi</taxon>
        <taxon>Dikarya</taxon>
        <taxon>Ascomycota</taxon>
        <taxon>Pezizomycotina</taxon>
        <taxon>Eurotiomycetes</taxon>
        <taxon>Eurotiomycetidae</taxon>
        <taxon>Eurotiales</taxon>
        <taxon>Aspergillaceae</taxon>
        <taxon>Penicillium</taxon>
    </lineage>
</organism>
<comment type="caution">
    <text evidence="5">The sequence shown here is derived from an EMBL/GenBank/DDBJ whole genome shotgun (WGS) entry which is preliminary data.</text>
</comment>
<protein>
    <submittedName>
        <fullName evidence="5">FAD binding domain protein</fullName>
    </submittedName>
</protein>
<evidence type="ECO:0000259" key="4">
    <source>
        <dbReference type="PROSITE" id="PS51387"/>
    </source>
</evidence>
<name>A0A9W9ES93_9EURO</name>
<dbReference type="InterPro" id="IPR006094">
    <property type="entry name" value="Oxid_FAD_bind_N"/>
</dbReference>
<accession>A0A9W9ES93</accession>
<feature type="domain" description="FAD-binding PCMH-type" evidence="4">
    <location>
        <begin position="119"/>
        <end position="297"/>
    </location>
</feature>
<dbReference type="OrthoDB" id="9983560at2759"/>
<evidence type="ECO:0000256" key="1">
    <source>
        <dbReference type="ARBA" id="ARBA00005466"/>
    </source>
</evidence>
<reference evidence="5" key="2">
    <citation type="journal article" date="2023" name="IMA Fungus">
        <title>Comparative genomic study of the Penicillium genus elucidates a diverse pangenome and 15 lateral gene transfer events.</title>
        <authorList>
            <person name="Petersen C."/>
            <person name="Sorensen T."/>
            <person name="Nielsen M.R."/>
            <person name="Sondergaard T.E."/>
            <person name="Sorensen J.L."/>
            <person name="Fitzpatrick D.A."/>
            <person name="Frisvad J.C."/>
            <person name="Nielsen K.L."/>
        </authorList>
    </citation>
    <scope>NUCLEOTIDE SEQUENCE</scope>
    <source>
        <strain evidence="5">IBT 34128</strain>
    </source>
</reference>
<dbReference type="EMBL" id="JAPMSZ010000010">
    <property type="protein sequence ID" value="KAJ5086965.1"/>
    <property type="molecule type" value="Genomic_DNA"/>
</dbReference>
<dbReference type="GO" id="GO:0071949">
    <property type="term" value="F:FAD binding"/>
    <property type="evidence" value="ECO:0007669"/>
    <property type="project" value="InterPro"/>
</dbReference>
<dbReference type="InterPro" id="IPR012951">
    <property type="entry name" value="BBE"/>
</dbReference>
<keyword evidence="6" id="KW-1185">Reference proteome</keyword>
<feature type="chain" id="PRO_5040908924" evidence="3">
    <location>
        <begin position="21"/>
        <end position="531"/>
    </location>
</feature>
<sequence length="531" mass="57849">MAQATRLVLFLITLLPGIQAGLSSPSCRCFPGDACWPSVKQWSDFNATIGGRLISTTPLGSVCHTSKAFGAYDARACADLKTVWPLPATHYETAWSPMQAWFTNFSCNPFLPPDAPCTTDPFVRYAVNVSSAVDVRKTLAFTSRHNIRVVIRNTGHDYLGKSTGPGAVVLWTYHLKHMESLHYTSPVYSGPAMRVGAGVQGFEAMAAAHARNKLILTGNCPTIGVTSGYSQGGGHGQLASLFGLAADQILEWEVVSAAGELLTVSPEKHPDLYWALAGGGGGTYAVVLSGVVKVYPERRTATATLTFDGSEVDPRVFWDVIQHFVVAVLPVVDAGGVAVWAVIEDSFSVTPITLPGGTREQLQSHLQSTVELLKRHKIPYVNHNATALFSALRSIAADDAVISGISMNVSRTQPPNNAVNPAWRNSAISVTLGTTYNYTDRAVDVQRQELMTKELLPRLELLTPGSGAYLNEGDFNQPDWQRVFYGRNYPRLEAIKVRYDPRDMFYARTAVGSERWVERKDGRLCRRGSGI</sequence>
<proteinExistence type="inferred from homology"/>
<dbReference type="InterPro" id="IPR036318">
    <property type="entry name" value="FAD-bd_PCMH-like_sf"/>
</dbReference>
<evidence type="ECO:0000256" key="2">
    <source>
        <dbReference type="ARBA" id="ARBA00023002"/>
    </source>
</evidence>
<dbReference type="PROSITE" id="PS51387">
    <property type="entry name" value="FAD_PCMH"/>
    <property type="match status" value="1"/>
</dbReference>
<dbReference type="InterPro" id="IPR050432">
    <property type="entry name" value="FAD-linked_Oxidoreductases_BP"/>
</dbReference>
<dbReference type="InterPro" id="IPR016166">
    <property type="entry name" value="FAD-bd_PCMH"/>
</dbReference>
<dbReference type="Gene3D" id="3.30.465.10">
    <property type="match status" value="2"/>
</dbReference>
<dbReference type="SUPFAM" id="SSF56176">
    <property type="entry name" value="FAD-binding/transporter-associated domain-like"/>
    <property type="match status" value="1"/>
</dbReference>
<keyword evidence="3" id="KW-0732">Signal</keyword>
<dbReference type="PANTHER" id="PTHR13878:SF91">
    <property type="entry name" value="FAD BINDING DOMAIN PROTEIN (AFU_ORTHOLOGUE AFUA_6G12070)-RELATED"/>
    <property type="match status" value="1"/>
</dbReference>
<dbReference type="Proteomes" id="UP001141434">
    <property type="component" value="Unassembled WGS sequence"/>
</dbReference>
<dbReference type="PANTHER" id="PTHR13878">
    <property type="entry name" value="GULONOLACTONE OXIDASE"/>
    <property type="match status" value="1"/>
</dbReference>
<comment type="similarity">
    <text evidence="1">Belongs to the oxygen-dependent FAD-linked oxidoreductase family.</text>
</comment>
<evidence type="ECO:0000313" key="6">
    <source>
        <dbReference type="Proteomes" id="UP001141434"/>
    </source>
</evidence>
<dbReference type="Pfam" id="PF01565">
    <property type="entry name" value="FAD_binding_4"/>
    <property type="match status" value="1"/>
</dbReference>
<evidence type="ECO:0000313" key="5">
    <source>
        <dbReference type="EMBL" id="KAJ5086965.1"/>
    </source>
</evidence>
<dbReference type="GeneID" id="81397966"/>
<dbReference type="Pfam" id="PF08031">
    <property type="entry name" value="BBE"/>
    <property type="match status" value="1"/>
</dbReference>
<gene>
    <name evidence="5" type="ORF">NUU61_008272</name>
</gene>
<dbReference type="AlphaFoldDB" id="A0A9W9ES93"/>
<evidence type="ECO:0000256" key="3">
    <source>
        <dbReference type="SAM" id="SignalP"/>
    </source>
</evidence>
<feature type="signal peptide" evidence="3">
    <location>
        <begin position="1"/>
        <end position="20"/>
    </location>
</feature>
<keyword evidence="2" id="KW-0560">Oxidoreductase</keyword>
<dbReference type="InterPro" id="IPR016169">
    <property type="entry name" value="FAD-bd_PCMH_sub2"/>
</dbReference>
<dbReference type="GO" id="GO:0016491">
    <property type="term" value="F:oxidoreductase activity"/>
    <property type="evidence" value="ECO:0007669"/>
    <property type="project" value="UniProtKB-KW"/>
</dbReference>
<dbReference type="RefSeq" id="XP_056509090.1">
    <property type="nucleotide sequence ID" value="XM_056658797.1"/>
</dbReference>